<dbReference type="KEGG" id="erl:AOC36_10975"/>
<dbReference type="InterPro" id="IPR011335">
    <property type="entry name" value="Restrct_endonuc-II-like"/>
</dbReference>
<evidence type="ECO:0000256" key="3">
    <source>
        <dbReference type="ARBA" id="ARBA00022801"/>
    </source>
</evidence>
<dbReference type="RefSeq" id="WP_067634254.1">
    <property type="nucleotide sequence ID" value="NZ_CP013213.1"/>
</dbReference>
<dbReference type="GO" id="GO:0016787">
    <property type="term" value="F:hydrolase activity"/>
    <property type="evidence" value="ECO:0007669"/>
    <property type="project" value="UniProtKB-KW"/>
</dbReference>
<dbReference type="GO" id="GO:0004519">
    <property type="term" value="F:endonuclease activity"/>
    <property type="evidence" value="ECO:0007669"/>
    <property type="project" value="UniProtKB-KW"/>
</dbReference>
<dbReference type="Gene3D" id="3.40.600.10">
    <property type="entry name" value="DNA mismatch repair MutH/Restriction endonuclease, type II"/>
    <property type="match status" value="2"/>
</dbReference>
<proteinExistence type="predicted"/>
<dbReference type="SUPFAM" id="SSF52980">
    <property type="entry name" value="Restriction endonuclease-like"/>
    <property type="match status" value="2"/>
</dbReference>
<dbReference type="InterPro" id="IPR037057">
    <property type="entry name" value="DNA_rep_MutH/T2_RE_sf"/>
</dbReference>
<accession>A0A0X8H1R7</accession>
<dbReference type="EMBL" id="CP013213">
    <property type="protein sequence ID" value="AMC94477.1"/>
    <property type="molecule type" value="Genomic_DNA"/>
</dbReference>
<organism evidence="5 6">
    <name type="scientific">Erysipelothrix larvae</name>
    <dbReference type="NCBI Taxonomy" id="1514105"/>
    <lineage>
        <taxon>Bacteria</taxon>
        <taxon>Bacillati</taxon>
        <taxon>Bacillota</taxon>
        <taxon>Erysipelotrichia</taxon>
        <taxon>Erysipelotrichales</taxon>
        <taxon>Erysipelotrichaceae</taxon>
        <taxon>Erysipelothrix</taxon>
    </lineage>
</organism>
<keyword evidence="3" id="KW-0378">Hydrolase</keyword>
<name>A0A0X8H1R7_9FIRM</name>
<dbReference type="STRING" id="1514105.AOC36_10975"/>
<evidence type="ECO:0000256" key="2">
    <source>
        <dbReference type="ARBA" id="ARBA00022759"/>
    </source>
</evidence>
<dbReference type="REBASE" id="137514">
    <property type="entry name" value="EspLV19ORF10980P"/>
</dbReference>
<keyword evidence="6" id="KW-1185">Reference proteome</keyword>
<reference evidence="5 6" key="1">
    <citation type="submission" date="2015-10" db="EMBL/GenBank/DDBJ databases">
        <title>Erysipelothrix larvae sp. LV19 isolated from the larval gut of the rhinoceros beetle, Trypoxylus dichotomus.</title>
        <authorList>
            <person name="Lim S."/>
            <person name="Kim B.-C."/>
        </authorList>
    </citation>
    <scope>NUCLEOTIDE SEQUENCE [LARGE SCALE GENOMIC DNA]</scope>
    <source>
        <strain evidence="5 6">LV19</strain>
    </source>
</reference>
<evidence type="ECO:0000313" key="5">
    <source>
        <dbReference type="EMBL" id="AMC94477.1"/>
    </source>
</evidence>
<dbReference type="GO" id="GO:0003677">
    <property type="term" value="F:DNA binding"/>
    <property type="evidence" value="ECO:0007669"/>
    <property type="project" value="InterPro"/>
</dbReference>
<dbReference type="CDD" id="cd22355">
    <property type="entry name" value="Sau3AI_C"/>
    <property type="match status" value="1"/>
</dbReference>
<dbReference type="Proteomes" id="UP000063781">
    <property type="component" value="Chromosome"/>
</dbReference>
<dbReference type="CDD" id="cd22356">
    <property type="entry name" value="Sau3AI_N-like"/>
    <property type="match status" value="1"/>
</dbReference>
<protein>
    <recommendedName>
        <fullName evidence="4">DNA mismatch repair MutH/Type II restriction enzyme Sau3AI domain-containing protein</fullName>
    </recommendedName>
</protein>
<gene>
    <name evidence="5" type="ORF">AOC36_10975</name>
</gene>
<evidence type="ECO:0000259" key="4">
    <source>
        <dbReference type="SMART" id="SM00927"/>
    </source>
</evidence>
<dbReference type="SMART" id="SM00927">
    <property type="entry name" value="MutH"/>
    <property type="match status" value="1"/>
</dbReference>
<feature type="domain" description="DNA mismatch repair MutH/Type II restriction enzyme Sau3AI" evidence="4">
    <location>
        <begin position="52"/>
        <end position="156"/>
    </location>
</feature>
<dbReference type="InterPro" id="IPR011337">
    <property type="entry name" value="DNA_rep_MutH/RE_typeII_Sau3AI"/>
</dbReference>
<evidence type="ECO:0000313" key="6">
    <source>
        <dbReference type="Proteomes" id="UP000063781"/>
    </source>
</evidence>
<keyword evidence="2" id="KW-0255">Endonuclease</keyword>
<dbReference type="Pfam" id="PF02976">
    <property type="entry name" value="MutH"/>
    <property type="match status" value="2"/>
</dbReference>
<dbReference type="NCBIfam" id="NF040973">
    <property type="entry name" value="restrict_Sau3AI"/>
    <property type="match status" value="1"/>
</dbReference>
<keyword evidence="1" id="KW-0540">Nuclease</keyword>
<dbReference type="AlphaFoldDB" id="A0A0X8H1R7"/>
<sequence>MANIYQSKEELVEKVKTIIGKRIGDYEVEGMLNNQNSKGWVGHIMEQGVFGYEINNKRQPDFDNIGVELKATGYKWVRNGKQVSAKERLVITMINYFDDINTMFYDSHCFSKIDKILLILYEYEKQKARSDYIITNYYFYEYDKIPSKDKLIIENDWQTIISKIKNGKAHELSEGDTFYLGACPKGVNKDSVTEQPFSEEPAMKRAYSLKTTYMTNLLRTQVFHEVESKESFVKNLELLKTNNLDDLIYQAFHPFKGKSLTEIDELVGEEVPRKGNKQYIRSYISRMLKVGQDSLDSLEEFSKANIKIKTIRISKNGKIKESMSFPAFDFEEVANETWEESDIRNMFSSTIFLFVVFEEIDDSIREYKFKGAKLWNMPTSDLENEIRWVWERTNHILNNELILSIKGKKIYNNFPKMSDSKISHVRPHAKNRSVTNQLPKSTNIIIDNTDGTVDSSIYTQNHRFTKQCFWLNSDYVLSIIKKYANE</sequence>
<evidence type="ECO:0000256" key="1">
    <source>
        <dbReference type="ARBA" id="ARBA00022722"/>
    </source>
</evidence>